<dbReference type="Proteomes" id="UP000261166">
    <property type="component" value="Unassembled WGS sequence"/>
</dbReference>
<dbReference type="AlphaFoldDB" id="A0A3E3ICA7"/>
<accession>A0A3E3ICA7</accession>
<protein>
    <submittedName>
        <fullName evidence="1">Uncharacterized protein</fullName>
    </submittedName>
</protein>
<dbReference type="EMBL" id="QVLU01000038">
    <property type="protein sequence ID" value="RGE64621.1"/>
    <property type="molecule type" value="Genomic_DNA"/>
</dbReference>
<dbReference type="RefSeq" id="WP_117531611.1">
    <property type="nucleotide sequence ID" value="NZ_QVLU01000038.1"/>
</dbReference>
<organism evidence="1 2">
    <name type="scientific">Eisenbergiella massiliensis</name>
    <dbReference type="NCBI Taxonomy" id="1720294"/>
    <lineage>
        <taxon>Bacteria</taxon>
        <taxon>Bacillati</taxon>
        <taxon>Bacillota</taxon>
        <taxon>Clostridia</taxon>
        <taxon>Lachnospirales</taxon>
        <taxon>Lachnospiraceae</taxon>
        <taxon>Eisenbergiella</taxon>
    </lineage>
</organism>
<gene>
    <name evidence="1" type="ORF">DWY69_26665</name>
</gene>
<comment type="caution">
    <text evidence="1">The sequence shown here is derived from an EMBL/GenBank/DDBJ whole genome shotgun (WGS) entry which is preliminary data.</text>
</comment>
<evidence type="ECO:0000313" key="1">
    <source>
        <dbReference type="EMBL" id="RGE64621.1"/>
    </source>
</evidence>
<reference evidence="1 2" key="1">
    <citation type="submission" date="2018-08" db="EMBL/GenBank/DDBJ databases">
        <title>A genome reference for cultivated species of the human gut microbiota.</title>
        <authorList>
            <person name="Zou Y."/>
            <person name="Xue W."/>
            <person name="Luo G."/>
        </authorList>
    </citation>
    <scope>NUCLEOTIDE SEQUENCE [LARGE SCALE GENOMIC DNA]</scope>
    <source>
        <strain evidence="1 2">AF26-4BH</strain>
    </source>
</reference>
<proteinExistence type="predicted"/>
<evidence type="ECO:0000313" key="2">
    <source>
        <dbReference type="Proteomes" id="UP000261166"/>
    </source>
</evidence>
<sequence length="90" mass="10582">MNLIPTFIDSHFCGYFTKKELCSTKNKFYLQASEQQKIKKADHMLYCHYDIDDLGEIKTAWFYNSLAMSDVEFERVSKIKNAFIGAIHNF</sequence>
<name>A0A3E3ICA7_9FIRM</name>